<organism evidence="1">
    <name type="scientific">marine metagenome</name>
    <dbReference type="NCBI Taxonomy" id="408172"/>
    <lineage>
        <taxon>unclassified sequences</taxon>
        <taxon>metagenomes</taxon>
        <taxon>ecological metagenomes</taxon>
    </lineage>
</organism>
<evidence type="ECO:0000313" key="1">
    <source>
        <dbReference type="EMBL" id="SVE03706.1"/>
    </source>
</evidence>
<protein>
    <submittedName>
        <fullName evidence="1">Uncharacterized protein</fullName>
    </submittedName>
</protein>
<gene>
    <name evidence="1" type="ORF">METZ01_LOCUS456560</name>
</gene>
<accession>A0A383A752</accession>
<feature type="non-terminal residue" evidence="1">
    <location>
        <position position="51"/>
    </location>
</feature>
<dbReference type="EMBL" id="UINC01189836">
    <property type="protein sequence ID" value="SVE03706.1"/>
    <property type="molecule type" value="Genomic_DNA"/>
</dbReference>
<proteinExistence type="predicted"/>
<name>A0A383A752_9ZZZZ</name>
<reference evidence="1" key="1">
    <citation type="submission" date="2018-05" db="EMBL/GenBank/DDBJ databases">
        <authorList>
            <person name="Lanie J.A."/>
            <person name="Ng W.-L."/>
            <person name="Kazmierczak K.M."/>
            <person name="Andrzejewski T.M."/>
            <person name="Davidsen T.M."/>
            <person name="Wayne K.J."/>
            <person name="Tettelin H."/>
            <person name="Glass J.I."/>
            <person name="Rusch D."/>
            <person name="Podicherti R."/>
            <person name="Tsui H.-C.T."/>
            <person name="Winkler M.E."/>
        </authorList>
    </citation>
    <scope>NUCLEOTIDE SEQUENCE</scope>
</reference>
<sequence length="51" mass="6058">MKITHFERTVVRVPFEPGIVTDEFWEVRDAYPETLDRRCHDVCRLHTDAGL</sequence>
<dbReference type="AlphaFoldDB" id="A0A383A752"/>